<dbReference type="EMBL" id="CP063189">
    <property type="protein sequence ID" value="WCZ32262.1"/>
    <property type="molecule type" value="Genomic_DNA"/>
</dbReference>
<sequence length="462" mass="48905">MSDTQPAPRLKQRHLTMMGLGSSIGAGLFLGVGLGIQQSGTSILISYGLAGLLVAFVMTLLAQISAARPSLGSFSTYGGQAFGNWAAFVLGWLWWFLLVMVMGAEITGAASIIGGWFGIAPWIPALIAVVIFTVINFAAVGGFGEFEFWFSVIKVAVIILFMVLGALLALGWWPDTPPVELSNFTENFLPHGIGGFAAGLLSVAFAFGGIEVITVGAAESEDPANSVKKALRAFIVRVLIFYLGSVLVIALLLPFDQIQDADTATESPFTQVLDLAHIPAASFIMEVVIVTALLSSFNAQIYGTSRGVFSMARNGNAPRIFRRTNASGSPHAAVVLSTIVAFGSVGLQMWNPPGLLEFLFNAVGGCLVVIWVWTVATYIKLRPEMVRSGELSGQGSRIIPWVLLVAFAGLVGLMVWDDNSRGQIVSVLILTALLVVLAVVLPIGKRGSGESAKAVKNEAEVS</sequence>
<dbReference type="InterPro" id="IPR004841">
    <property type="entry name" value="AA-permease/SLC12A_dom"/>
</dbReference>
<accession>A0ABY7U940</accession>
<dbReference type="RefSeq" id="WP_022862540.1">
    <property type="nucleotide sequence ID" value="NZ_ATVG01000002.1"/>
</dbReference>
<evidence type="ECO:0000259" key="8">
    <source>
        <dbReference type="Pfam" id="PF00324"/>
    </source>
</evidence>
<feature type="transmembrane region" description="Helical" evidence="7">
    <location>
        <begin position="152"/>
        <end position="173"/>
    </location>
</feature>
<keyword evidence="2" id="KW-0813">Transport</keyword>
<feature type="transmembrane region" description="Helical" evidence="7">
    <location>
        <begin position="42"/>
        <end position="64"/>
    </location>
</feature>
<gene>
    <name evidence="9" type="primary">gabP2</name>
    <name evidence="9" type="ORF">CMASS_04055</name>
</gene>
<dbReference type="PANTHER" id="PTHR43495:SF5">
    <property type="entry name" value="GAMMA-AMINOBUTYRIC ACID PERMEASE"/>
    <property type="match status" value="1"/>
</dbReference>
<feature type="transmembrane region" description="Helical" evidence="7">
    <location>
        <begin position="332"/>
        <end position="350"/>
    </location>
</feature>
<name>A0ABY7U940_9CORY</name>
<dbReference type="PANTHER" id="PTHR43495">
    <property type="entry name" value="GABA PERMEASE"/>
    <property type="match status" value="1"/>
</dbReference>
<dbReference type="Pfam" id="PF00324">
    <property type="entry name" value="AA_permease"/>
    <property type="match status" value="1"/>
</dbReference>
<proteinExistence type="predicted"/>
<keyword evidence="4" id="KW-0029">Amino-acid transport</keyword>
<feature type="domain" description="Amino acid permease/ SLC12A" evidence="8">
    <location>
        <begin position="14"/>
        <end position="411"/>
    </location>
</feature>
<evidence type="ECO:0000313" key="10">
    <source>
        <dbReference type="Proteomes" id="UP001220064"/>
    </source>
</evidence>
<evidence type="ECO:0000256" key="3">
    <source>
        <dbReference type="ARBA" id="ARBA00022692"/>
    </source>
</evidence>
<evidence type="ECO:0000256" key="6">
    <source>
        <dbReference type="ARBA" id="ARBA00023136"/>
    </source>
</evidence>
<organism evidence="9 10">
    <name type="scientific">Corynebacterium massiliense DSM 45435</name>
    <dbReference type="NCBI Taxonomy" id="1121364"/>
    <lineage>
        <taxon>Bacteria</taxon>
        <taxon>Bacillati</taxon>
        <taxon>Actinomycetota</taxon>
        <taxon>Actinomycetes</taxon>
        <taxon>Mycobacteriales</taxon>
        <taxon>Corynebacteriaceae</taxon>
        <taxon>Corynebacterium</taxon>
    </lineage>
</organism>
<keyword evidence="10" id="KW-1185">Reference proteome</keyword>
<feature type="transmembrane region" description="Helical" evidence="7">
    <location>
        <begin position="85"/>
        <end position="113"/>
    </location>
</feature>
<keyword evidence="3 7" id="KW-0812">Transmembrane</keyword>
<evidence type="ECO:0000256" key="1">
    <source>
        <dbReference type="ARBA" id="ARBA00004141"/>
    </source>
</evidence>
<feature type="transmembrane region" description="Helical" evidence="7">
    <location>
        <begin position="193"/>
        <end position="213"/>
    </location>
</feature>
<evidence type="ECO:0000256" key="2">
    <source>
        <dbReference type="ARBA" id="ARBA00022448"/>
    </source>
</evidence>
<evidence type="ECO:0000256" key="5">
    <source>
        <dbReference type="ARBA" id="ARBA00022989"/>
    </source>
</evidence>
<dbReference type="Proteomes" id="UP001220064">
    <property type="component" value="Chromosome"/>
</dbReference>
<evidence type="ECO:0000256" key="7">
    <source>
        <dbReference type="SAM" id="Phobius"/>
    </source>
</evidence>
<feature type="transmembrane region" description="Helical" evidence="7">
    <location>
        <begin position="275"/>
        <end position="297"/>
    </location>
</feature>
<dbReference type="Gene3D" id="1.20.1740.10">
    <property type="entry name" value="Amino acid/polyamine transporter I"/>
    <property type="match status" value="1"/>
</dbReference>
<feature type="transmembrane region" description="Helical" evidence="7">
    <location>
        <begin position="15"/>
        <end position="36"/>
    </location>
</feature>
<feature type="transmembrane region" description="Helical" evidence="7">
    <location>
        <begin position="119"/>
        <end position="140"/>
    </location>
</feature>
<feature type="transmembrane region" description="Helical" evidence="7">
    <location>
        <begin position="234"/>
        <end position="255"/>
    </location>
</feature>
<evidence type="ECO:0000313" key="9">
    <source>
        <dbReference type="EMBL" id="WCZ32262.1"/>
    </source>
</evidence>
<feature type="transmembrane region" description="Helical" evidence="7">
    <location>
        <begin position="356"/>
        <end position="378"/>
    </location>
</feature>
<evidence type="ECO:0000256" key="4">
    <source>
        <dbReference type="ARBA" id="ARBA00022970"/>
    </source>
</evidence>
<reference evidence="9 10" key="1">
    <citation type="submission" date="2020-10" db="EMBL/GenBank/DDBJ databases">
        <title>Complete genome sequence of Corynebacterium massiliense DSM 45435, type strain of Corynebacterium massiliense.</title>
        <authorList>
            <person name="Busche T."/>
            <person name="Kalinowski J."/>
            <person name="Ruckert C."/>
        </authorList>
    </citation>
    <scope>NUCLEOTIDE SEQUENCE [LARGE SCALE GENOMIC DNA]</scope>
    <source>
        <strain evidence="9 10">DSM 45435</strain>
    </source>
</reference>
<protein>
    <submittedName>
        <fullName evidence="9">GABA permease</fullName>
    </submittedName>
</protein>
<keyword evidence="5 7" id="KW-1133">Transmembrane helix</keyword>
<feature type="transmembrane region" description="Helical" evidence="7">
    <location>
        <begin position="398"/>
        <end position="416"/>
    </location>
</feature>
<dbReference type="PIRSF" id="PIRSF006060">
    <property type="entry name" value="AA_transporter"/>
    <property type="match status" value="1"/>
</dbReference>
<comment type="subcellular location">
    <subcellularLocation>
        <location evidence="1">Membrane</location>
        <topology evidence="1">Multi-pass membrane protein</topology>
    </subcellularLocation>
</comment>
<feature type="transmembrane region" description="Helical" evidence="7">
    <location>
        <begin position="422"/>
        <end position="443"/>
    </location>
</feature>
<keyword evidence="6 7" id="KW-0472">Membrane</keyword>